<reference evidence="1 2" key="1">
    <citation type="submission" date="2022-11" db="EMBL/GenBank/DDBJ databases">
        <title>Comparative genomics analysis of Acidithiobacillus ferriphilus.</title>
        <authorList>
            <person name="Ma L."/>
        </authorList>
    </citation>
    <scope>NUCLEOTIDE SEQUENCE [LARGE SCALE GENOMIC DNA]</scope>
    <source>
        <strain evidence="1 2">DY15</strain>
    </source>
</reference>
<dbReference type="InterPro" id="IPR053842">
    <property type="entry name" value="NikA-like"/>
</dbReference>
<dbReference type="EMBL" id="JAQGFR010000201">
    <property type="protein sequence ID" value="MEB8514440.1"/>
    <property type="molecule type" value="Genomic_DNA"/>
</dbReference>
<sequence>MASGSETRQRQAALRIRLTAAEHAAITTASERAGLSLAGYARSQLLSAPPVRQARRPPVERAELARLLAELGKIGSNVNQIARALNGGSDAVSSDLAGAQADIAAIRAAIMLALGRAPGEP</sequence>
<organism evidence="1 2">
    <name type="scientific">Acidithiobacillus ferriphilus</name>
    <dbReference type="NCBI Taxonomy" id="1689834"/>
    <lineage>
        <taxon>Bacteria</taxon>
        <taxon>Pseudomonadati</taxon>
        <taxon>Pseudomonadota</taxon>
        <taxon>Acidithiobacillia</taxon>
        <taxon>Acidithiobacillales</taxon>
        <taxon>Acidithiobacillaceae</taxon>
        <taxon>Acidithiobacillus</taxon>
    </lineage>
</organism>
<keyword evidence="2" id="KW-1185">Reference proteome</keyword>
<accession>A0ABU6FQX1</accession>
<dbReference type="Pfam" id="PF21983">
    <property type="entry name" value="NikA-like"/>
    <property type="match status" value="1"/>
</dbReference>
<protein>
    <submittedName>
        <fullName evidence="1">Plasmid mobilization relaxosome protein MobC</fullName>
    </submittedName>
</protein>
<name>A0ABU6FQX1_9PROT</name>
<dbReference type="Proteomes" id="UP001308776">
    <property type="component" value="Unassembled WGS sequence"/>
</dbReference>
<gene>
    <name evidence="1" type="primary">mobC</name>
    <name evidence="1" type="ORF">OW717_10375</name>
</gene>
<evidence type="ECO:0000313" key="2">
    <source>
        <dbReference type="Proteomes" id="UP001308776"/>
    </source>
</evidence>
<proteinExistence type="predicted"/>
<evidence type="ECO:0000313" key="1">
    <source>
        <dbReference type="EMBL" id="MEB8514440.1"/>
    </source>
</evidence>
<comment type="caution">
    <text evidence="1">The sequence shown here is derived from an EMBL/GenBank/DDBJ whole genome shotgun (WGS) entry which is preliminary data.</text>
</comment>
<dbReference type="RefSeq" id="WP_325801481.1">
    <property type="nucleotide sequence ID" value="NZ_JAQGFR010000201.1"/>
</dbReference>